<dbReference type="CDD" id="cd01714">
    <property type="entry name" value="ETF_beta"/>
    <property type="match status" value="1"/>
</dbReference>
<dbReference type="SMART" id="SM00893">
    <property type="entry name" value="ETF"/>
    <property type="match status" value="1"/>
</dbReference>
<feature type="domain" description="Electron transfer flavoprotein alpha/beta-subunit N-terminal" evidence="8">
    <location>
        <begin position="21"/>
        <end position="210"/>
    </location>
</feature>
<accession>A0AAU7V992</accession>
<dbReference type="RefSeq" id="WP_350258789.1">
    <property type="nucleotide sequence ID" value="NZ_CP138335.1"/>
</dbReference>
<dbReference type="InterPro" id="IPR012255">
    <property type="entry name" value="ETF_b"/>
</dbReference>
<evidence type="ECO:0000256" key="5">
    <source>
        <dbReference type="ARBA" id="ARBA00022448"/>
    </source>
</evidence>
<evidence type="ECO:0000313" key="9">
    <source>
        <dbReference type="EMBL" id="XBW08589.1"/>
    </source>
</evidence>
<keyword evidence="6" id="KW-0249">Electron transport</keyword>
<dbReference type="PANTHER" id="PTHR21294">
    <property type="entry name" value="ELECTRON TRANSFER FLAVOPROTEIN BETA-SUBUNIT"/>
    <property type="match status" value="1"/>
</dbReference>
<evidence type="ECO:0000256" key="4">
    <source>
        <dbReference type="ARBA" id="ARBA00016797"/>
    </source>
</evidence>
<evidence type="ECO:0000259" key="8">
    <source>
        <dbReference type="SMART" id="SM00893"/>
    </source>
</evidence>
<comment type="function">
    <text evidence="7">The electron transfer flavoprotein serves as a specific electron acceptor for other dehydrogenases. It transfers the electrons to the main respiratory chain via ETF-ubiquinone oxidoreductase (ETF dehydrogenase).</text>
</comment>
<evidence type="ECO:0000256" key="3">
    <source>
        <dbReference type="ARBA" id="ARBA00011355"/>
    </source>
</evidence>
<gene>
    <name evidence="9" type="ORF">SAC06_03245</name>
</gene>
<protein>
    <recommendedName>
        <fullName evidence="4">Electron transfer flavoprotein subunit beta</fullName>
    </recommendedName>
</protein>
<keyword evidence="5" id="KW-0813">Transport</keyword>
<dbReference type="SUPFAM" id="SSF52402">
    <property type="entry name" value="Adenine nucleotide alpha hydrolases-like"/>
    <property type="match status" value="1"/>
</dbReference>
<dbReference type="PANTHER" id="PTHR21294:SF8">
    <property type="entry name" value="ELECTRON TRANSFER FLAVOPROTEIN SUBUNIT BETA"/>
    <property type="match status" value="1"/>
</dbReference>
<reference evidence="9" key="1">
    <citation type="submission" date="2023-11" db="EMBL/GenBank/DDBJ databases">
        <title>Scrofimicrobium hongkongense sp. nov., isolated from a patient with peritonitis.</title>
        <authorList>
            <person name="Lao H.Y."/>
            <person name="Wong A.Y.P."/>
            <person name="Ng T.L."/>
            <person name="Wong R.Y.L."/>
            <person name="Yau M.C.Y."/>
            <person name="Lam J.Y.W."/>
            <person name="Siu G.K.H."/>
        </authorList>
    </citation>
    <scope>NUCLEOTIDE SEQUENCE</scope>
    <source>
        <strain evidence="9">R131</strain>
    </source>
</reference>
<sequence length="256" mass="27204">MKVVVCVKHVPDGQGERRLEDGRIVRGEDDTLNELDEYAIEAAVSLVEEQGGEVIALTMGPADADEAILRALQMGADRGLHITDEQLAGLDAPGTAGVLAAAVRSLGDVDLVVAGMASLDGMTSLVPPALATYLGLPYLGLASQLELGNGQLEARRVVDGWEETLRAPLPAVVSVTDQVNEPRYPSFKALKAARAKPLDEVGWDDLAHFAPAGVRLASHSEVLEARPQERTGPHEIVEDTGDGGIRLAQFLRTHLN</sequence>
<dbReference type="KEGG" id="sapp:SAC06_03245"/>
<evidence type="ECO:0000256" key="6">
    <source>
        <dbReference type="ARBA" id="ARBA00022982"/>
    </source>
</evidence>
<proteinExistence type="inferred from homology"/>
<dbReference type="GO" id="GO:0009055">
    <property type="term" value="F:electron transfer activity"/>
    <property type="evidence" value="ECO:0007669"/>
    <property type="project" value="InterPro"/>
</dbReference>
<dbReference type="Pfam" id="PF01012">
    <property type="entry name" value="ETF"/>
    <property type="match status" value="1"/>
</dbReference>
<dbReference type="AlphaFoldDB" id="A0AAU7V992"/>
<dbReference type="EMBL" id="CP138335">
    <property type="protein sequence ID" value="XBW08589.1"/>
    <property type="molecule type" value="Genomic_DNA"/>
</dbReference>
<comment type="similarity">
    <text evidence="2">Belongs to the ETF beta-subunit/FixA family.</text>
</comment>
<evidence type="ECO:0000256" key="7">
    <source>
        <dbReference type="ARBA" id="ARBA00025649"/>
    </source>
</evidence>
<evidence type="ECO:0000256" key="2">
    <source>
        <dbReference type="ARBA" id="ARBA00007557"/>
    </source>
</evidence>
<dbReference type="GO" id="GO:0005829">
    <property type="term" value="C:cytosol"/>
    <property type="evidence" value="ECO:0007669"/>
    <property type="project" value="TreeGrafter"/>
</dbReference>
<organism evidence="9">
    <name type="scientific">Scrofimicrobium appendicitidis</name>
    <dbReference type="NCBI Taxonomy" id="3079930"/>
    <lineage>
        <taxon>Bacteria</taxon>
        <taxon>Bacillati</taxon>
        <taxon>Actinomycetota</taxon>
        <taxon>Actinomycetes</taxon>
        <taxon>Actinomycetales</taxon>
        <taxon>Actinomycetaceae</taxon>
        <taxon>Scrofimicrobium</taxon>
    </lineage>
</organism>
<name>A0AAU7V992_9ACTO</name>
<dbReference type="InterPro" id="IPR014730">
    <property type="entry name" value="ETF_a/b_N"/>
</dbReference>
<dbReference type="InterPro" id="IPR033948">
    <property type="entry name" value="ETF_beta_N"/>
</dbReference>
<comment type="subunit">
    <text evidence="3">Heterodimer of an alpha and a beta subunit.</text>
</comment>
<comment type="cofactor">
    <cofactor evidence="1">
        <name>FAD</name>
        <dbReference type="ChEBI" id="CHEBI:57692"/>
    </cofactor>
</comment>
<dbReference type="PIRSF" id="PIRSF000090">
    <property type="entry name" value="Beta-ETF"/>
    <property type="match status" value="1"/>
</dbReference>
<dbReference type="InterPro" id="IPR014729">
    <property type="entry name" value="Rossmann-like_a/b/a_fold"/>
</dbReference>
<evidence type="ECO:0000256" key="1">
    <source>
        <dbReference type="ARBA" id="ARBA00001974"/>
    </source>
</evidence>
<dbReference type="Gene3D" id="3.40.50.620">
    <property type="entry name" value="HUPs"/>
    <property type="match status" value="1"/>
</dbReference>